<proteinExistence type="predicted"/>
<protein>
    <submittedName>
        <fullName evidence="1">Uncharacterized protein</fullName>
    </submittedName>
</protein>
<name>A0A101M026_PICGL</name>
<dbReference type="EMBL" id="LKAM01000005">
    <property type="protein sequence ID" value="KUM48422.1"/>
    <property type="molecule type" value="Genomic_DNA"/>
</dbReference>
<sequence>MGILHSISGMLFERGTSLIITIYGGIESTGFPCLTHARHTFSDMVP</sequence>
<organism evidence="1">
    <name type="scientific">Picea glauca</name>
    <name type="common">White spruce</name>
    <name type="synonym">Pinus glauca</name>
    <dbReference type="NCBI Taxonomy" id="3330"/>
    <lineage>
        <taxon>Eukaryota</taxon>
        <taxon>Viridiplantae</taxon>
        <taxon>Streptophyta</taxon>
        <taxon>Embryophyta</taxon>
        <taxon>Tracheophyta</taxon>
        <taxon>Spermatophyta</taxon>
        <taxon>Pinopsida</taxon>
        <taxon>Pinidae</taxon>
        <taxon>Conifers I</taxon>
        <taxon>Pinales</taxon>
        <taxon>Pinaceae</taxon>
        <taxon>Picea</taxon>
    </lineage>
</organism>
<geneLocation type="mitochondrion" evidence="1"/>
<accession>A0A101M026</accession>
<comment type="caution">
    <text evidence="1">The sequence shown here is derived from an EMBL/GenBank/DDBJ whole genome shotgun (WGS) entry which is preliminary data.</text>
</comment>
<reference evidence="1" key="1">
    <citation type="journal article" date="2015" name="Genome Biol. Evol.">
        <title>Organellar Genomes of White Spruce (Picea glauca): Assembly and Annotation.</title>
        <authorList>
            <person name="Jackman S.D."/>
            <person name="Warren R.L."/>
            <person name="Gibb E.A."/>
            <person name="Vandervalk B.P."/>
            <person name="Mohamadi H."/>
            <person name="Chu J."/>
            <person name="Raymond A."/>
            <person name="Pleasance S."/>
            <person name="Coope R."/>
            <person name="Wildung M.R."/>
            <person name="Ritland C.E."/>
            <person name="Bousquet J."/>
            <person name="Jones S.J."/>
            <person name="Bohlmann J."/>
            <person name="Birol I."/>
        </authorList>
    </citation>
    <scope>NUCLEOTIDE SEQUENCE [LARGE SCALE GENOMIC DNA]</scope>
    <source>
        <tissue evidence="1">Flushing bud</tissue>
    </source>
</reference>
<keyword evidence="1" id="KW-0496">Mitochondrion</keyword>
<evidence type="ECO:0000313" key="1">
    <source>
        <dbReference type="EMBL" id="KUM48422.1"/>
    </source>
</evidence>
<dbReference type="AlphaFoldDB" id="A0A101M026"/>
<gene>
    <name evidence="1" type="ORF">ABT39_MTgene4437</name>
</gene>